<dbReference type="InterPro" id="IPR000210">
    <property type="entry name" value="BTB/POZ_dom"/>
</dbReference>
<dbReference type="PROSITE" id="PS50097">
    <property type="entry name" value="BTB"/>
    <property type="match status" value="1"/>
</dbReference>
<dbReference type="InterPro" id="IPR011011">
    <property type="entry name" value="Znf_FYVE_PHD"/>
</dbReference>
<evidence type="ECO:0000259" key="9">
    <source>
        <dbReference type="PROSITE" id="PS50097"/>
    </source>
</evidence>
<evidence type="ECO:0000313" key="11">
    <source>
        <dbReference type="Proteomes" id="UP000504606"/>
    </source>
</evidence>
<proteinExistence type="predicted"/>
<dbReference type="PROSITE" id="PS50088">
    <property type="entry name" value="ANK_REPEAT"/>
    <property type="match status" value="13"/>
</dbReference>
<dbReference type="SMART" id="SM00248">
    <property type="entry name" value="ANK"/>
    <property type="match status" value="23"/>
</dbReference>
<feature type="repeat" description="ANK" evidence="6">
    <location>
        <begin position="597"/>
        <end position="629"/>
    </location>
</feature>
<evidence type="ECO:0000256" key="8">
    <source>
        <dbReference type="SAM" id="Coils"/>
    </source>
</evidence>
<feature type="repeat" description="ANK" evidence="6">
    <location>
        <begin position="778"/>
        <end position="811"/>
    </location>
</feature>
<dbReference type="Gene3D" id="3.30.40.10">
    <property type="entry name" value="Zinc/RING finger domain, C3HC4 (zinc finger)"/>
    <property type="match status" value="1"/>
</dbReference>
<evidence type="ECO:0000256" key="7">
    <source>
        <dbReference type="PROSITE-ProRule" id="PRU00091"/>
    </source>
</evidence>
<evidence type="ECO:0000256" key="4">
    <source>
        <dbReference type="ARBA" id="ARBA00022833"/>
    </source>
</evidence>
<dbReference type="SUPFAM" id="SSF57903">
    <property type="entry name" value="FYVE/PHD zinc finger"/>
    <property type="match status" value="1"/>
</dbReference>
<feature type="repeat" description="ANK" evidence="6">
    <location>
        <begin position="370"/>
        <end position="392"/>
    </location>
</feature>
<feature type="domain" description="BTB" evidence="9">
    <location>
        <begin position="72"/>
        <end position="134"/>
    </location>
</feature>
<feature type="coiled-coil region" evidence="8">
    <location>
        <begin position="11"/>
        <end position="45"/>
    </location>
</feature>
<keyword evidence="4" id="KW-0862">Zinc</keyword>
<dbReference type="SUPFAM" id="SSF48403">
    <property type="entry name" value="Ankyrin repeat"/>
    <property type="match status" value="3"/>
</dbReference>
<dbReference type="InterPro" id="IPR049764">
    <property type="entry name" value="ANFY1_FYVE"/>
</dbReference>
<dbReference type="OrthoDB" id="2306477at2759"/>
<keyword evidence="5 6" id="KW-0040">ANK repeat</keyword>
<protein>
    <submittedName>
        <fullName evidence="12">Rabankyrin-5</fullName>
    </submittedName>
</protein>
<dbReference type="InterPro" id="IPR017455">
    <property type="entry name" value="Znf_FYVE-rel"/>
</dbReference>
<evidence type="ECO:0000256" key="1">
    <source>
        <dbReference type="ARBA" id="ARBA00022723"/>
    </source>
</evidence>
<keyword evidence="8" id="KW-0175">Coiled coil</keyword>
<feature type="repeat" description="ANK" evidence="6">
    <location>
        <begin position="846"/>
        <end position="878"/>
    </location>
</feature>
<dbReference type="SMART" id="SM00225">
    <property type="entry name" value="BTB"/>
    <property type="match status" value="1"/>
</dbReference>
<feature type="repeat" description="ANK" evidence="6">
    <location>
        <begin position="259"/>
        <end position="291"/>
    </location>
</feature>
<gene>
    <name evidence="12" type="primary">LOC113202984</name>
</gene>
<feature type="repeat" description="ANK" evidence="6">
    <location>
        <begin position="914"/>
        <end position="946"/>
    </location>
</feature>
<evidence type="ECO:0000256" key="6">
    <source>
        <dbReference type="PROSITE-ProRule" id="PRU00023"/>
    </source>
</evidence>
<keyword evidence="3 7" id="KW-0863">Zinc-finger</keyword>
<dbReference type="Gene3D" id="3.30.710.10">
    <property type="entry name" value="Potassium Channel Kv1.1, Chain A"/>
    <property type="match status" value="1"/>
</dbReference>
<dbReference type="InterPro" id="IPR002110">
    <property type="entry name" value="Ankyrin_rpt"/>
</dbReference>
<dbReference type="GO" id="GO:0008270">
    <property type="term" value="F:zinc ion binding"/>
    <property type="evidence" value="ECO:0007669"/>
    <property type="project" value="UniProtKB-KW"/>
</dbReference>
<keyword evidence="2" id="KW-0677">Repeat</keyword>
<dbReference type="InterPro" id="IPR036770">
    <property type="entry name" value="Ankyrin_rpt-contain_sf"/>
</dbReference>
<dbReference type="GeneID" id="113202984"/>
<dbReference type="PROSITE" id="PS50178">
    <property type="entry name" value="ZF_FYVE"/>
    <property type="match status" value="1"/>
</dbReference>
<dbReference type="SUPFAM" id="SSF54695">
    <property type="entry name" value="POZ domain"/>
    <property type="match status" value="1"/>
</dbReference>
<dbReference type="InterPro" id="IPR000306">
    <property type="entry name" value="Znf_FYVE"/>
</dbReference>
<feature type="domain" description="FYVE-type" evidence="10">
    <location>
        <begin position="1080"/>
        <end position="1140"/>
    </location>
</feature>
<keyword evidence="1" id="KW-0479">Metal-binding</keyword>
<evidence type="ECO:0000256" key="2">
    <source>
        <dbReference type="ARBA" id="ARBA00022737"/>
    </source>
</evidence>
<reference evidence="12" key="1">
    <citation type="submission" date="2025-08" db="UniProtKB">
        <authorList>
            <consortium name="RefSeq"/>
        </authorList>
    </citation>
    <scope>IDENTIFICATION</scope>
    <source>
        <tissue evidence="12">Whole organism</tissue>
    </source>
</reference>
<dbReference type="InterPro" id="IPR049765">
    <property type="entry name" value="ANFY1_BTB_POZ"/>
</dbReference>
<dbReference type="PRINTS" id="PR01415">
    <property type="entry name" value="ANKYRIN"/>
</dbReference>
<feature type="repeat" description="ANK" evidence="6">
    <location>
        <begin position="1019"/>
        <end position="1051"/>
    </location>
</feature>
<dbReference type="Gene3D" id="1.25.40.20">
    <property type="entry name" value="Ankyrin repeat-containing domain"/>
    <property type="match status" value="7"/>
</dbReference>
<dbReference type="PANTHER" id="PTHR24198">
    <property type="entry name" value="ANKYRIN REPEAT AND PROTEIN KINASE DOMAIN-CONTAINING PROTEIN"/>
    <property type="match status" value="1"/>
</dbReference>
<dbReference type="Pfam" id="PF00023">
    <property type="entry name" value="Ank"/>
    <property type="match status" value="1"/>
</dbReference>
<dbReference type="Proteomes" id="UP000504606">
    <property type="component" value="Unplaced"/>
</dbReference>
<dbReference type="CDD" id="cd18303">
    <property type="entry name" value="BTB_POZ_Rank-5"/>
    <property type="match status" value="1"/>
</dbReference>
<evidence type="ECO:0000259" key="10">
    <source>
        <dbReference type="PROSITE" id="PS50178"/>
    </source>
</evidence>
<feature type="repeat" description="ANK" evidence="6">
    <location>
        <begin position="947"/>
        <end position="969"/>
    </location>
</feature>
<dbReference type="CDD" id="cd15728">
    <property type="entry name" value="FYVE_ANFY1"/>
    <property type="match status" value="1"/>
</dbReference>
<feature type="repeat" description="ANK" evidence="6">
    <location>
        <begin position="292"/>
        <end position="324"/>
    </location>
</feature>
<dbReference type="PROSITE" id="PS50297">
    <property type="entry name" value="ANK_REP_REGION"/>
    <property type="match status" value="8"/>
</dbReference>
<evidence type="ECO:0000256" key="3">
    <source>
        <dbReference type="ARBA" id="ARBA00022771"/>
    </source>
</evidence>
<name>A0A6J1RY27_FRAOC</name>
<organism evidence="11 12">
    <name type="scientific">Frankliniella occidentalis</name>
    <name type="common">Western flower thrips</name>
    <name type="synonym">Euthrips occidentalis</name>
    <dbReference type="NCBI Taxonomy" id="133901"/>
    <lineage>
        <taxon>Eukaryota</taxon>
        <taxon>Metazoa</taxon>
        <taxon>Ecdysozoa</taxon>
        <taxon>Arthropoda</taxon>
        <taxon>Hexapoda</taxon>
        <taxon>Insecta</taxon>
        <taxon>Pterygota</taxon>
        <taxon>Neoptera</taxon>
        <taxon>Paraneoptera</taxon>
        <taxon>Thysanoptera</taxon>
        <taxon>Terebrantia</taxon>
        <taxon>Thripoidea</taxon>
        <taxon>Thripidae</taxon>
        <taxon>Frankliniella</taxon>
    </lineage>
</organism>
<dbReference type="SMART" id="SM00064">
    <property type="entry name" value="FYVE"/>
    <property type="match status" value="1"/>
</dbReference>
<feature type="repeat" description="ANK" evidence="6">
    <location>
        <begin position="475"/>
        <end position="507"/>
    </location>
</feature>
<evidence type="ECO:0000256" key="5">
    <source>
        <dbReference type="ARBA" id="ARBA00023043"/>
    </source>
</evidence>
<dbReference type="Pfam" id="PF12796">
    <property type="entry name" value="Ank_2"/>
    <property type="match status" value="6"/>
</dbReference>
<keyword evidence="11" id="KW-1185">Reference proteome</keyword>
<dbReference type="PANTHER" id="PTHR24198:SF191">
    <property type="entry name" value="RABANKYRIN-5-LIKE"/>
    <property type="match status" value="1"/>
</dbReference>
<feature type="repeat" description="ANK" evidence="6">
    <location>
        <begin position="564"/>
        <end position="596"/>
    </location>
</feature>
<dbReference type="RefSeq" id="XP_026273238.1">
    <property type="nucleotide sequence ID" value="XM_026417453.2"/>
</dbReference>
<evidence type="ECO:0000313" key="12">
    <source>
        <dbReference type="RefSeq" id="XP_026273238.1"/>
    </source>
</evidence>
<dbReference type="InterPro" id="IPR011333">
    <property type="entry name" value="SKP1/BTB/POZ_sf"/>
</dbReference>
<dbReference type="InterPro" id="IPR013083">
    <property type="entry name" value="Znf_RING/FYVE/PHD"/>
</dbReference>
<sequence length="1144" mass="123664">MDHTRTVTGEAAKLQQHLTLLKEEYVKLQRRYSELEQKYAVASATAGEADQNSFVSRLLLTVAGLYDQTVYSDINVKLKNREIPAHSFVLAARSQEWGSQSLSGCKTLDWTNLESNVAETLLRWVYTDQVDLSGGDGHLLDLMRAASSFNLQDLVNKCENALMASVNVKNCVRFYTTADEIGAETLKEHCSSLISSHWDDFSSEDFSHMSAPLLFRMFKSKTNYPLHSAIRLKREDVVFLFLVENNSELSSLLNTVDGRGDLPLDLALRDRQSSLAKTLVEHGADLNAQDARGWTLLHCAVERGDDFAATFLLEKGAGASLRTPTKGDTALHMVAALSPDTADAGTLDALTEVAALMLSGGLDPNLQNKQGFAPLHLAVKSRNAQVFSLLLKCPGIDLSARTEPGHGALYYALLGEGPFGAESFAARLVAQGATPNPVYPAMGDTLLHVMAREDLEEQALFLSEHANNVNHVNAQGQSAMHVACERGLAKLVAALLSSGGNPNLQTLTASDAGGAHRQTPLHIAIANRHEEAAHVIIDYRINYKCQKGNPKAVPTPNLDCKDSAGDTPLSLAIRSGMQNITQDMLKAGADVNVRNGKGLTLLHQAILNKDSKMANFLLNCGADMNALTSANETPLELCIQCRLPDVVESLCSRGVDMSIPDRDGCCPLWAALASEQEDIASILVRNGADTDCWGAGPDGCLQSLLHKAIDDNQQSIANFLIRSGCDLNAPRRPGPSGVGGDEAHDLQGPLHLCCSWGLQSTVQTLVEHGANVNAKDADGHTPLHIAIQNQHPSIIALLLCHPNIDLSIRDKTGLSPFASALTVRNHKAAEAILDKMPNAAEQTDNKGRNFLHTAIQRNDSESVLFLLSINVDVNSRVNDATQTPPLHLAAVTGNDVLVRSLFLAGARPNDVDAHKRNALHVASEAGHANIVSACLSNGVAYDAVDSAGDSALHIACREGHLQVVRTLLEESQLNAETMNLKGQNPLHVLARHGKDNSAAICELFLEFMPDYPINKPDLDGNTALMLAYMKGNGNLCRALVKAKACIGSMNKDGVTIFNYQVTTKQLLYSLLNQLSEEPPWAEGDICLDCGTKFGFTVRKHHCRHCGRVLCSNCSGQDVPILKFNQKKPVRVCSVCFDFLQVGSS</sequence>
<feature type="repeat" description="ANK" evidence="6">
    <location>
        <begin position="881"/>
        <end position="913"/>
    </location>
</feature>
<accession>A0A6J1RY27</accession>
<dbReference type="Pfam" id="PF01363">
    <property type="entry name" value="FYVE"/>
    <property type="match status" value="1"/>
</dbReference>
<dbReference type="AlphaFoldDB" id="A0A6J1RY27"/>
<feature type="repeat" description="ANK" evidence="6">
    <location>
        <begin position="745"/>
        <end position="777"/>
    </location>
</feature>
<dbReference type="KEGG" id="foc:113202984"/>
<dbReference type="InterPro" id="IPR049763">
    <property type="entry name" value="ANKFY1_BACK"/>
</dbReference>
<dbReference type="Pfam" id="PF00651">
    <property type="entry name" value="BTB"/>
    <property type="match status" value="1"/>
</dbReference>
<dbReference type="CDD" id="cd18501">
    <property type="entry name" value="BACK_ANKFY1_Rank5"/>
    <property type="match status" value="1"/>
</dbReference>